<gene>
    <name evidence="5" type="ordered locus">Cphamn1_0484</name>
</gene>
<dbReference type="InterPro" id="IPR036412">
    <property type="entry name" value="HAD-like_sf"/>
</dbReference>
<dbReference type="eggNOG" id="COG0546">
    <property type="taxonomic scope" value="Bacteria"/>
</dbReference>
<dbReference type="STRING" id="331678.Cphamn1_0484"/>
<dbReference type="NCBIfam" id="TIGR01509">
    <property type="entry name" value="HAD-SF-IA-v3"/>
    <property type="match status" value="1"/>
</dbReference>
<comment type="pathway">
    <text evidence="2">Organic acid metabolism; glycolate biosynthesis; glycolate from 2-phosphoglycolate: step 1/1.</text>
</comment>
<comment type="catalytic activity">
    <reaction evidence="1">
        <text>2-phosphoglycolate + H2O = glycolate + phosphate</text>
        <dbReference type="Rhea" id="RHEA:14369"/>
        <dbReference type="ChEBI" id="CHEBI:15377"/>
        <dbReference type="ChEBI" id="CHEBI:29805"/>
        <dbReference type="ChEBI" id="CHEBI:43474"/>
        <dbReference type="ChEBI" id="CHEBI:58033"/>
        <dbReference type="EC" id="3.1.3.18"/>
    </reaction>
</comment>
<dbReference type="InterPro" id="IPR023214">
    <property type="entry name" value="HAD_sf"/>
</dbReference>
<dbReference type="Gene3D" id="1.10.150.240">
    <property type="entry name" value="Putative phosphatase, domain 2"/>
    <property type="match status" value="1"/>
</dbReference>
<protein>
    <recommendedName>
        <fullName evidence="4">phosphoglycolate phosphatase</fullName>
        <ecNumber evidence="4">3.1.3.18</ecNumber>
    </recommendedName>
</protein>
<dbReference type="PANTHER" id="PTHR43434:SF1">
    <property type="entry name" value="PHOSPHOGLYCOLATE PHOSPHATASE"/>
    <property type="match status" value="1"/>
</dbReference>
<evidence type="ECO:0000256" key="2">
    <source>
        <dbReference type="ARBA" id="ARBA00004818"/>
    </source>
</evidence>
<dbReference type="HOGENOM" id="CLU_045011_19_3_10"/>
<dbReference type="GO" id="GO:0006281">
    <property type="term" value="P:DNA repair"/>
    <property type="evidence" value="ECO:0007669"/>
    <property type="project" value="TreeGrafter"/>
</dbReference>
<evidence type="ECO:0000313" key="5">
    <source>
        <dbReference type="EMBL" id="ACE03447.1"/>
    </source>
</evidence>
<proteinExistence type="inferred from homology"/>
<evidence type="ECO:0000256" key="4">
    <source>
        <dbReference type="ARBA" id="ARBA00013078"/>
    </source>
</evidence>
<sequence>MAKSMKYRLLVFDFDGTLADSEASIMHVLQLVARDLGLSGVDRPRARKSIGLPLRHTIAMGLGLEPEEASGAVELYRKHYNEVAFGSTRLFPGVKDTLDLLRQDFLLAVASSKSSQGLKSMMQHLEIIDRFAFIAGAQDVQQGKPAPDMVLIALKALDVTAEKCLVVGDTVYDIEMGQRAYADTCAVTYGNNSADELRRLAPTYLIDSFEHVISLAHA</sequence>
<dbReference type="GO" id="GO:0008967">
    <property type="term" value="F:phosphoglycolate phosphatase activity"/>
    <property type="evidence" value="ECO:0007669"/>
    <property type="project" value="UniProtKB-EC"/>
</dbReference>
<organism evidence="5">
    <name type="scientific">Chlorobium phaeobacteroides (strain BS1)</name>
    <dbReference type="NCBI Taxonomy" id="331678"/>
    <lineage>
        <taxon>Bacteria</taxon>
        <taxon>Pseudomonadati</taxon>
        <taxon>Chlorobiota</taxon>
        <taxon>Chlorobiia</taxon>
        <taxon>Chlorobiales</taxon>
        <taxon>Chlorobiaceae</taxon>
        <taxon>Chlorobium/Pelodictyon group</taxon>
        <taxon>Chlorobium</taxon>
    </lineage>
</organism>
<dbReference type="KEGG" id="cpb:Cphamn1_0484"/>
<dbReference type="Pfam" id="PF13419">
    <property type="entry name" value="HAD_2"/>
    <property type="match status" value="1"/>
</dbReference>
<dbReference type="Gene3D" id="3.40.50.1000">
    <property type="entry name" value="HAD superfamily/HAD-like"/>
    <property type="match status" value="1"/>
</dbReference>
<name>B3EM69_CHLPB</name>
<dbReference type="SFLD" id="SFLDG01135">
    <property type="entry name" value="C1.5.6:_HAD__Beta-PGM__Phospha"/>
    <property type="match status" value="1"/>
</dbReference>
<dbReference type="NCBIfam" id="TIGR01549">
    <property type="entry name" value="HAD-SF-IA-v1"/>
    <property type="match status" value="1"/>
</dbReference>
<dbReference type="GO" id="GO:0005829">
    <property type="term" value="C:cytosol"/>
    <property type="evidence" value="ECO:0007669"/>
    <property type="project" value="TreeGrafter"/>
</dbReference>
<reference evidence="5" key="1">
    <citation type="submission" date="2008-06" db="EMBL/GenBank/DDBJ databases">
        <title>Complete sequence of Chlorobium phaeobacteroides BS1.</title>
        <authorList>
            <consortium name="US DOE Joint Genome Institute"/>
            <person name="Lucas S."/>
            <person name="Copeland A."/>
            <person name="Lapidus A."/>
            <person name="Glavina del Rio T."/>
            <person name="Dalin E."/>
            <person name="Tice H."/>
            <person name="Bruce D."/>
            <person name="Goodwin L."/>
            <person name="Pitluck S."/>
            <person name="Schmutz J."/>
            <person name="Larimer F."/>
            <person name="Land M."/>
            <person name="Hauser L."/>
            <person name="Kyrpides N."/>
            <person name="Ovchinnikova G."/>
            <person name="Li T."/>
            <person name="Liu Z."/>
            <person name="Zhao F."/>
            <person name="Overmann J."/>
            <person name="Bryant D.A."/>
            <person name="Richardson P."/>
        </authorList>
    </citation>
    <scope>NUCLEOTIDE SEQUENCE [LARGE SCALE GENOMIC DNA]</scope>
    <source>
        <strain evidence="5">BS1</strain>
    </source>
</reference>
<evidence type="ECO:0000256" key="1">
    <source>
        <dbReference type="ARBA" id="ARBA00000830"/>
    </source>
</evidence>
<dbReference type="SUPFAM" id="SSF56784">
    <property type="entry name" value="HAD-like"/>
    <property type="match status" value="1"/>
</dbReference>
<accession>B3EM69</accession>
<dbReference type="PANTHER" id="PTHR43434">
    <property type="entry name" value="PHOSPHOGLYCOLATE PHOSPHATASE"/>
    <property type="match status" value="1"/>
</dbReference>
<dbReference type="SFLD" id="SFLDS00003">
    <property type="entry name" value="Haloacid_Dehalogenase"/>
    <property type="match status" value="1"/>
</dbReference>
<dbReference type="InterPro" id="IPR023198">
    <property type="entry name" value="PGP-like_dom2"/>
</dbReference>
<dbReference type="FunFam" id="3.40.50.1000:FF:000022">
    <property type="entry name" value="Phosphoglycolate phosphatase"/>
    <property type="match status" value="1"/>
</dbReference>
<keyword evidence="5" id="KW-0378">Hydrolase</keyword>
<dbReference type="InterPro" id="IPR006439">
    <property type="entry name" value="HAD-SF_hydro_IA"/>
</dbReference>
<dbReference type="EC" id="3.1.3.18" evidence="4"/>
<dbReference type="EMBL" id="CP001101">
    <property type="protein sequence ID" value="ACE03447.1"/>
    <property type="molecule type" value="Genomic_DNA"/>
</dbReference>
<dbReference type="InterPro" id="IPR050155">
    <property type="entry name" value="HAD-like_hydrolase_sf"/>
</dbReference>
<dbReference type="InterPro" id="IPR041492">
    <property type="entry name" value="HAD_2"/>
</dbReference>
<evidence type="ECO:0000256" key="3">
    <source>
        <dbReference type="ARBA" id="ARBA00006171"/>
    </source>
</evidence>
<dbReference type="AlphaFoldDB" id="B3EM69"/>
<comment type="similarity">
    <text evidence="3">Belongs to the HAD-like hydrolase superfamily. CbbY/CbbZ/Gph/YieH family.</text>
</comment>
<dbReference type="SFLD" id="SFLDG01129">
    <property type="entry name" value="C1.5:_HAD__Beta-PGM__Phosphata"/>
    <property type="match status" value="1"/>
</dbReference>